<feature type="transmembrane region" description="Helical" evidence="1">
    <location>
        <begin position="293"/>
        <end position="311"/>
    </location>
</feature>
<dbReference type="Proteomes" id="UP000886725">
    <property type="component" value="Unassembled WGS sequence"/>
</dbReference>
<protein>
    <recommendedName>
        <fullName evidence="4">Sporulation integral membrane protein YlbJ</fullName>
    </recommendedName>
</protein>
<feature type="transmembrane region" description="Helical" evidence="1">
    <location>
        <begin position="256"/>
        <end position="272"/>
    </location>
</feature>
<dbReference type="EMBL" id="DVFU01000064">
    <property type="protein sequence ID" value="HIQ64744.1"/>
    <property type="molecule type" value="Genomic_DNA"/>
</dbReference>
<accession>A0A9D1CLF8</accession>
<reference evidence="2" key="1">
    <citation type="submission" date="2020-10" db="EMBL/GenBank/DDBJ databases">
        <authorList>
            <person name="Gilroy R."/>
        </authorList>
    </citation>
    <scope>NUCLEOTIDE SEQUENCE</scope>
    <source>
        <strain evidence="2">CHK165-10780</strain>
    </source>
</reference>
<keyword evidence="1" id="KW-1133">Transmembrane helix</keyword>
<dbReference type="AlphaFoldDB" id="A0A9D1CLF8"/>
<feature type="transmembrane region" description="Helical" evidence="1">
    <location>
        <begin position="85"/>
        <end position="103"/>
    </location>
</feature>
<reference evidence="2" key="2">
    <citation type="journal article" date="2021" name="PeerJ">
        <title>Extensive microbial diversity within the chicken gut microbiome revealed by metagenomics and culture.</title>
        <authorList>
            <person name="Gilroy R."/>
            <person name="Ravi A."/>
            <person name="Getino M."/>
            <person name="Pursley I."/>
            <person name="Horton D.L."/>
            <person name="Alikhan N.F."/>
            <person name="Baker D."/>
            <person name="Gharbi K."/>
            <person name="Hall N."/>
            <person name="Watson M."/>
            <person name="Adriaenssens E.M."/>
            <person name="Foster-Nyarko E."/>
            <person name="Jarju S."/>
            <person name="Secka A."/>
            <person name="Antonio M."/>
            <person name="Oren A."/>
            <person name="Chaudhuri R.R."/>
            <person name="La Ragione R."/>
            <person name="Hildebrand F."/>
            <person name="Pallen M.J."/>
        </authorList>
    </citation>
    <scope>NUCLEOTIDE SEQUENCE</scope>
    <source>
        <strain evidence="2">CHK165-10780</strain>
    </source>
</reference>
<evidence type="ECO:0008006" key="4">
    <source>
        <dbReference type="Google" id="ProtNLM"/>
    </source>
</evidence>
<gene>
    <name evidence="2" type="ORF">IAC85_03295</name>
</gene>
<proteinExistence type="predicted"/>
<comment type="caution">
    <text evidence="2">The sequence shown here is derived from an EMBL/GenBank/DDBJ whole genome shotgun (WGS) entry which is preliminary data.</text>
</comment>
<feature type="transmembrane region" description="Helical" evidence="1">
    <location>
        <begin position="49"/>
        <end position="73"/>
    </location>
</feature>
<evidence type="ECO:0000313" key="2">
    <source>
        <dbReference type="EMBL" id="HIQ64744.1"/>
    </source>
</evidence>
<evidence type="ECO:0000256" key="1">
    <source>
        <dbReference type="SAM" id="Phobius"/>
    </source>
</evidence>
<feature type="transmembrane region" description="Helical" evidence="1">
    <location>
        <begin position="123"/>
        <end position="144"/>
    </location>
</feature>
<keyword evidence="1" id="KW-0472">Membrane</keyword>
<evidence type="ECO:0000313" key="3">
    <source>
        <dbReference type="Proteomes" id="UP000886725"/>
    </source>
</evidence>
<feature type="transmembrane region" description="Helical" evidence="1">
    <location>
        <begin position="197"/>
        <end position="218"/>
    </location>
</feature>
<organism evidence="2 3">
    <name type="scientific">Candidatus Faecenecus gallistercoris</name>
    <dbReference type="NCBI Taxonomy" id="2840793"/>
    <lineage>
        <taxon>Bacteria</taxon>
        <taxon>Bacillati</taxon>
        <taxon>Bacillota</taxon>
        <taxon>Bacillota incertae sedis</taxon>
        <taxon>Candidatus Faecenecus</taxon>
    </lineage>
</organism>
<keyword evidence="1" id="KW-0812">Transmembrane</keyword>
<sequence length="312" mass="34827">MKKLWKKSRNFWILLIFLSTTVLLVWQSEQVRSSVLESVDLFMTNLFPVLFPFFVLTDCAISLKIPILLGELLKPITEKWLHLERPAAFVIVMSILSGFLAGAKYTEDMFQKGYISEETANHLLLFTHYGNPAFVLSFVGIGILNDVRLGIILYLTQLGGSFLLARLTRPKTLPSHHSNHPLESETQNRLGSAISNAFTTLLMMLGSLSLFLIAENIIITMVSPSHYGQIGIKMILEVTSGLASLTYVAIPIELKFLLASICISLGGANIHLQVASYLEKSKLKYKYFLKGRLYGTILQTILVSLLILCSVV</sequence>
<name>A0A9D1CLF8_9FIRM</name>
<feature type="transmembrane region" description="Helical" evidence="1">
    <location>
        <begin position="230"/>
        <end position="250"/>
    </location>
</feature>